<dbReference type="Pfam" id="PF26198">
    <property type="entry name" value="Ig_SMCHD1_6th"/>
    <property type="match status" value="1"/>
</dbReference>
<feature type="coiled-coil region" evidence="3">
    <location>
        <begin position="1349"/>
        <end position="1376"/>
    </location>
</feature>
<dbReference type="InterPro" id="IPR036890">
    <property type="entry name" value="HATPase_C_sf"/>
</dbReference>
<dbReference type="InterPro" id="IPR058613">
    <property type="entry name" value="Ig_SMCHD1_4th"/>
</dbReference>
<dbReference type="Proteomes" id="UP000694546">
    <property type="component" value="Chromosome 23"/>
</dbReference>
<dbReference type="Pfam" id="PF26197">
    <property type="entry name" value="Ig_SMCHD1_5th"/>
    <property type="match status" value="1"/>
</dbReference>
<dbReference type="GeneTree" id="ENSGT00390000006950"/>
<reference evidence="6" key="2">
    <citation type="submission" date="2025-09" db="UniProtKB">
        <authorList>
            <consortium name="Ensembl"/>
        </authorList>
    </citation>
    <scope>IDENTIFICATION</scope>
</reference>
<dbReference type="Pfam" id="PF13589">
    <property type="entry name" value="HATPase_c_3"/>
    <property type="match status" value="1"/>
</dbReference>
<keyword evidence="2" id="KW-0158">Chromosome</keyword>
<dbReference type="Pfam" id="PF06470">
    <property type="entry name" value="SMC_hinge"/>
    <property type="match status" value="1"/>
</dbReference>
<evidence type="ECO:0000256" key="4">
    <source>
        <dbReference type="SAM" id="MobiDB-lite"/>
    </source>
</evidence>
<dbReference type="GO" id="GO:0005694">
    <property type="term" value="C:chromosome"/>
    <property type="evidence" value="ECO:0007669"/>
    <property type="project" value="UniProtKB-SubCell"/>
</dbReference>
<dbReference type="InterPro" id="IPR055109">
    <property type="entry name" value="SMCHD1_S5"/>
</dbReference>
<keyword evidence="7" id="KW-1185">Reference proteome</keyword>
<dbReference type="Gene3D" id="3.30.565.10">
    <property type="entry name" value="Histidine kinase-like ATPase, C-terminal domain"/>
    <property type="match status" value="1"/>
</dbReference>
<dbReference type="InterPro" id="IPR058616">
    <property type="entry name" value="Ig_SMCHD1_8th"/>
</dbReference>
<dbReference type="GO" id="GO:0005524">
    <property type="term" value="F:ATP binding"/>
    <property type="evidence" value="ECO:0007669"/>
    <property type="project" value="InterPro"/>
</dbReference>
<dbReference type="GO" id="GO:0051276">
    <property type="term" value="P:chromosome organization"/>
    <property type="evidence" value="ECO:0007669"/>
    <property type="project" value="InterPro"/>
</dbReference>
<dbReference type="Pfam" id="PF26194">
    <property type="entry name" value="Ig_SMCHD1_1st"/>
    <property type="match status" value="1"/>
</dbReference>
<dbReference type="Pfam" id="PF26199">
    <property type="entry name" value="Ig_SMCHD1_8th"/>
    <property type="match status" value="2"/>
</dbReference>
<dbReference type="Gene3D" id="3.30.70.1620">
    <property type="match status" value="1"/>
</dbReference>
<dbReference type="InterPro" id="IPR038892">
    <property type="entry name" value="SMCHD1"/>
</dbReference>
<evidence type="ECO:0000256" key="3">
    <source>
        <dbReference type="SAM" id="Coils"/>
    </source>
</evidence>
<comment type="subcellular location">
    <subcellularLocation>
        <location evidence="1">Chromosome</location>
    </subcellularLocation>
</comment>
<dbReference type="PANTHER" id="PTHR22640">
    <property type="entry name" value="STRUCTURAL MAINTENANCE OF CHROMOSOMES FLEXIBLE HINGE DOMAIN-CONTAINING PROTEIN 1"/>
    <property type="match status" value="1"/>
</dbReference>
<dbReference type="Pfam" id="PF22899">
    <property type="entry name" value="SMCHD1_S5"/>
    <property type="match status" value="1"/>
</dbReference>
<dbReference type="SUPFAM" id="SSF55874">
    <property type="entry name" value="ATPase domain of HSP90 chaperone/DNA topoisomerase II/histidine kinase"/>
    <property type="match status" value="1"/>
</dbReference>
<dbReference type="InterPro" id="IPR036277">
    <property type="entry name" value="SMC_hinge_sf"/>
</dbReference>
<gene>
    <name evidence="6" type="primary">SMCHD1</name>
    <name evidence="6" type="synonym">smchd1</name>
</gene>
<keyword evidence="3" id="KW-0175">Coiled coil</keyword>
<reference evidence="6" key="1">
    <citation type="submission" date="2025-08" db="UniProtKB">
        <authorList>
            <consortium name="Ensembl"/>
        </authorList>
    </citation>
    <scope>IDENTIFICATION</scope>
</reference>
<evidence type="ECO:0000313" key="7">
    <source>
        <dbReference type="Proteomes" id="UP000694546"/>
    </source>
</evidence>
<dbReference type="InterPro" id="IPR058615">
    <property type="entry name" value="Ig_SMCHD1_6th"/>
</dbReference>
<sequence length="1674" mass="187696">MSLERTSDDARLLAPFEETRAQKRISVYDRRSIDGEAIIVETSGLDYNQFLRFITEVLIIPSTERFVLTTTDRTVLDFDKFQELKDGNTLHLMQTEHQELPAATQEQIVFTPHYDTLVRSGMYEYYASEGQMALPYALAELIDNSISATASSQGERSIELRLLFDDTLGKPAVVFVDNGSGMTSKQLNNWAVYRLSKYTREDGKFRSDRQGYIRPEDVSRSINSDISCFGVGGKQAIFYIGNSTRMITRPTGSPDVHELILSKEDFESKAMNNEDIYSGFIHNRKVGDSSHVQKECECFLHDLIAEETKKGSFTAVVITGIPPQHARLLKNDFDKWTRELAHIYHYYIHGLNGNDLVHPLHSNINIEQISLREKPPRCPRLVNLREVDNDMQTLYINSAADTFEFKACTPSGGTVDGVLRYHPFLYDRETYPQDPNTQQAPTEDELEDGESGAGSQANGRRPIFECFWNGRLIPYTTLSEFEWCKRPGKQSTVPLECYSRLSGVLFANDRFQVSTNKLTFIDLELQLQKNDTIFTRIVNGQEQRVQIKREFSQWLTGCHERLDKQVHFVGFKETITRAEMQSKKMQYPWATFSSIEWDNKTFKTGQLVKSLRTQPIMYGYIVQFLLYGDHDTDSVDCRQSASNPVHLGLEHPNTTLSSIPAYARYYRVMSPPGPLKVSILNKKGEEIARMPPSNHGARKLVMELQLTFSVYQHIRRSKKVFSCLVVNQLRSSLLFRGSCLFPPGDPHSLDVTSEKETFTVENGNPMTFNIKVLDEAGNITAQPKLVVYCRVGRLHTPISVDCSTTGAGQLITKPITARNLNEQQRVVKANQKQVSAVWKELIVVPSTRVSRLEVYFQDAGGLDSVLRNEEQVEWKAGDLLENLHYRLYDEGQRLLPLDQHTVNWLAEVNLEDLARGKLPHIQVPTQVTNKPFYQISYKDQRASVDASFILLLDQYGNVTQKLTPQCVDAIKVEGVELDSTSLTVLWQESSKDVVVRGVRFSPGQPGPRELTFTLRRFTGRVKVMLTAGPPATLQLLSGPQLPLQVFNGQGIPSPFLIQLCDAWGNPSPDKRVVVALTSSSPSLEVKCPVMSKPVDREGKASFSVKRIAGPKGEFSLEFRGLFNQRPIPGPSIQLTVVLDPSKPARLVVDYDTNTICLAGEALPGETVKKGVSFMQGLGVSSIYDLKANWDCNCDKGLCKYNWLDLTPPPAPPPPQYVLDVVPNEPIKLAPDSQPTTPIVSNVEAPDSRVLVKDLSLRIRVGPPAAAFSLTHGLAFGLPFSRAFSLTLRPWNSPGIDGAEYVLVFQIIGPGITLAPYLLPFRFYNDAENQKLMSELARKKDRLSGDLVKFKEYSKNLEDLRRELTCKNQQVRTALSEKIAQFNRISGEPRRTCTIADPYRGARDVLGKVGQLALVEDDASARVISWHIQGDMDCLVTVTTAAARQVYDRTGGAQQVLPLDSIYVNPTDRPLPHLGCRTPTPPGNPVFARDLLIYPNDTESCMKVFKNLLGDTILIDDLDAGNAYRKSVVQSNRSCPTILTRRGERIGARGKFGGAQNRAPALSALQGRVFGAPPPALYHSLSRDLQGYLEAFEASREAKEELNAHVQKLQSPENMKMNQAMDENKRKLTEIESQLGRLVVKLAAKTIITDLGWLVAKLAFNDYFTPQTASSLARR</sequence>
<evidence type="ECO:0000313" key="6">
    <source>
        <dbReference type="Ensembl" id="ENSGMOP00000061336.1"/>
    </source>
</evidence>
<dbReference type="GO" id="GO:0006302">
    <property type="term" value="P:double-strand break repair"/>
    <property type="evidence" value="ECO:0007669"/>
    <property type="project" value="InterPro"/>
</dbReference>
<proteinExistence type="predicted"/>
<dbReference type="Gene3D" id="1.20.1060.20">
    <property type="match status" value="1"/>
</dbReference>
<feature type="region of interest" description="Disordered" evidence="4">
    <location>
        <begin position="429"/>
        <end position="458"/>
    </location>
</feature>
<dbReference type="SMART" id="SM00968">
    <property type="entry name" value="SMC_hinge"/>
    <property type="match status" value="1"/>
</dbReference>
<organism evidence="6 7">
    <name type="scientific">Gadus morhua</name>
    <name type="common">Atlantic cod</name>
    <dbReference type="NCBI Taxonomy" id="8049"/>
    <lineage>
        <taxon>Eukaryota</taxon>
        <taxon>Metazoa</taxon>
        <taxon>Chordata</taxon>
        <taxon>Craniata</taxon>
        <taxon>Vertebrata</taxon>
        <taxon>Euteleostomi</taxon>
        <taxon>Actinopterygii</taxon>
        <taxon>Neopterygii</taxon>
        <taxon>Teleostei</taxon>
        <taxon>Neoteleostei</taxon>
        <taxon>Acanthomorphata</taxon>
        <taxon>Zeiogadaria</taxon>
        <taxon>Gadariae</taxon>
        <taxon>Gadiformes</taxon>
        <taxon>Gadoidei</taxon>
        <taxon>Gadidae</taxon>
        <taxon>Gadus</taxon>
    </lineage>
</organism>
<dbReference type="InterPro" id="IPR058614">
    <property type="entry name" value="Ig_SMCHD1_5th"/>
</dbReference>
<dbReference type="PANTHER" id="PTHR22640:SF2">
    <property type="entry name" value="STRUCTURAL MAINTENANCE OF CHROMOSOMES FLEXIBLE HINGE DOMAIN-CONTAINING PROTEIN 1"/>
    <property type="match status" value="1"/>
</dbReference>
<accession>A0A8C5CGT7</accession>
<dbReference type="SUPFAM" id="SSF75553">
    <property type="entry name" value="Smc hinge domain"/>
    <property type="match status" value="1"/>
</dbReference>
<evidence type="ECO:0000256" key="1">
    <source>
        <dbReference type="ARBA" id="ARBA00004286"/>
    </source>
</evidence>
<dbReference type="InterPro" id="IPR010935">
    <property type="entry name" value="SMC_hinge"/>
</dbReference>
<dbReference type="InterPro" id="IPR058611">
    <property type="entry name" value="Ig_SMCHD1_1st"/>
</dbReference>
<evidence type="ECO:0000256" key="2">
    <source>
        <dbReference type="ARBA" id="ARBA00022454"/>
    </source>
</evidence>
<name>A0A8C5CGT7_GADMO</name>
<evidence type="ECO:0000259" key="5">
    <source>
        <dbReference type="SMART" id="SM00968"/>
    </source>
</evidence>
<dbReference type="Pfam" id="PF26196">
    <property type="entry name" value="Ig_SMCHD1_4th"/>
    <property type="match status" value="1"/>
</dbReference>
<dbReference type="Ensembl" id="ENSGMOT00000057911.1">
    <property type="protein sequence ID" value="ENSGMOP00000061336.1"/>
    <property type="gene ID" value="ENSGMOG00000005549.2"/>
</dbReference>
<feature type="domain" description="SMC hinge" evidence="5">
    <location>
        <begin position="1402"/>
        <end position="1524"/>
    </location>
</feature>
<protein>
    <submittedName>
        <fullName evidence="6">Structural maintenance of chromosomes flexible hinge domain containing 1</fullName>
    </submittedName>
</protein>